<dbReference type="PANTHER" id="PTHR38614">
    <property type="entry name" value="PROTEIN CBG09954"/>
    <property type="match status" value="1"/>
</dbReference>
<dbReference type="SUPFAM" id="SSF81321">
    <property type="entry name" value="Family A G protein-coupled receptor-like"/>
    <property type="match status" value="1"/>
</dbReference>
<reference evidence="4" key="1">
    <citation type="submission" date="2017-02" db="UniProtKB">
        <authorList>
            <consortium name="WormBaseParasite"/>
        </authorList>
    </citation>
    <scope>IDENTIFICATION</scope>
</reference>
<sequence length="261" mass="28791">MGMTLYNLYASCGLSTMYTWYLISLSYDIPMTVLSCSLIRRILGVTLSSSHLSLLHGVLSTLQFAFGIIGMEDICGPTAKLPFIVSIVLLPVVPLSILSALLLNLRILFYLYLGAIIKKVNEVNYWQKCVYGLLAQTLIPCFFVLPASVGEVAFFINSKIHFPDVFWIVINGLTCIYLSVNPLITIIAVNQYNKIVKQILGISQSPRAALSSNAKQVVPISVIAGPSVCRTINGRTLWPGSVPQNTTRFGAVEQHQVFMRE</sequence>
<keyword evidence="1" id="KW-1133">Transmembrane helix</keyword>
<feature type="transmembrane region" description="Helical" evidence="1">
    <location>
        <begin position="20"/>
        <end position="39"/>
    </location>
</feature>
<reference evidence="2 3" key="2">
    <citation type="submission" date="2018-11" db="EMBL/GenBank/DDBJ databases">
        <authorList>
            <consortium name="Pathogen Informatics"/>
        </authorList>
    </citation>
    <scope>NUCLEOTIDE SEQUENCE [LARGE SCALE GENOMIC DNA]</scope>
</reference>
<gene>
    <name evidence="2" type="ORF">ASIM_LOCUS10484</name>
</gene>
<proteinExistence type="predicted"/>
<name>A0A0M3JSH2_ANISI</name>
<keyword evidence="3" id="KW-1185">Reference proteome</keyword>
<feature type="transmembrane region" description="Helical" evidence="1">
    <location>
        <begin position="165"/>
        <end position="189"/>
    </location>
</feature>
<evidence type="ECO:0000256" key="1">
    <source>
        <dbReference type="SAM" id="Phobius"/>
    </source>
</evidence>
<dbReference type="InterPro" id="IPR010601">
    <property type="entry name" value="DUF1182"/>
</dbReference>
<keyword evidence="1" id="KW-0812">Transmembrane</keyword>
<protein>
    <submittedName>
        <fullName evidence="4">G protein-coupled receptor</fullName>
    </submittedName>
</protein>
<dbReference type="Proteomes" id="UP000267096">
    <property type="component" value="Unassembled WGS sequence"/>
</dbReference>
<dbReference type="AlphaFoldDB" id="A0A0M3JSH2"/>
<feature type="transmembrane region" description="Helical" evidence="1">
    <location>
        <begin position="51"/>
        <end position="71"/>
    </location>
</feature>
<feature type="transmembrane region" description="Helical" evidence="1">
    <location>
        <begin position="125"/>
        <end position="145"/>
    </location>
</feature>
<evidence type="ECO:0000313" key="3">
    <source>
        <dbReference type="Proteomes" id="UP000267096"/>
    </source>
</evidence>
<dbReference type="PANTHER" id="PTHR38614:SF1">
    <property type="entry name" value="G_PROTEIN_RECEP_F1_2 DOMAIN-CONTAINING PROTEIN"/>
    <property type="match status" value="1"/>
</dbReference>
<feature type="transmembrane region" description="Helical" evidence="1">
    <location>
        <begin position="83"/>
        <end position="113"/>
    </location>
</feature>
<accession>A0A0M3JSH2</accession>
<evidence type="ECO:0000313" key="2">
    <source>
        <dbReference type="EMBL" id="VDK43061.1"/>
    </source>
</evidence>
<dbReference type="OrthoDB" id="5870934at2759"/>
<dbReference type="WBParaSite" id="ASIM_0001092601-mRNA-1">
    <property type="protein sequence ID" value="ASIM_0001092601-mRNA-1"/>
    <property type="gene ID" value="ASIM_0001092601"/>
</dbReference>
<organism evidence="4">
    <name type="scientific">Anisakis simplex</name>
    <name type="common">Herring worm</name>
    <dbReference type="NCBI Taxonomy" id="6269"/>
    <lineage>
        <taxon>Eukaryota</taxon>
        <taxon>Metazoa</taxon>
        <taxon>Ecdysozoa</taxon>
        <taxon>Nematoda</taxon>
        <taxon>Chromadorea</taxon>
        <taxon>Rhabditida</taxon>
        <taxon>Spirurina</taxon>
        <taxon>Ascaridomorpha</taxon>
        <taxon>Ascaridoidea</taxon>
        <taxon>Anisakidae</taxon>
        <taxon>Anisakis</taxon>
        <taxon>Anisakis simplex complex</taxon>
    </lineage>
</organism>
<dbReference type="EMBL" id="UYRR01031001">
    <property type="protein sequence ID" value="VDK43061.1"/>
    <property type="molecule type" value="Genomic_DNA"/>
</dbReference>
<keyword evidence="1" id="KW-0472">Membrane</keyword>
<evidence type="ECO:0000313" key="4">
    <source>
        <dbReference type="WBParaSite" id="ASIM_0001092601-mRNA-1"/>
    </source>
</evidence>